<dbReference type="Proteomes" id="UP000236754">
    <property type="component" value="Unassembled WGS sequence"/>
</dbReference>
<reference evidence="2 3" key="1">
    <citation type="submission" date="2016-10" db="EMBL/GenBank/DDBJ databases">
        <authorList>
            <person name="de Groot N.N."/>
        </authorList>
    </citation>
    <scope>NUCLEOTIDE SEQUENCE [LARGE SCALE GENOMIC DNA]</scope>
    <source>
        <strain evidence="2 3">CGMCC 4.2023</strain>
    </source>
</reference>
<dbReference type="RefSeq" id="WP_160145034.1">
    <property type="nucleotide sequence ID" value="NZ_FNVU01000006.1"/>
</dbReference>
<dbReference type="OrthoDB" id="9964411at2"/>
<feature type="compositionally biased region" description="Basic and acidic residues" evidence="1">
    <location>
        <begin position="1"/>
        <end position="39"/>
    </location>
</feature>
<feature type="region of interest" description="Disordered" evidence="1">
    <location>
        <begin position="1"/>
        <end position="57"/>
    </location>
</feature>
<evidence type="ECO:0000313" key="3">
    <source>
        <dbReference type="Proteomes" id="UP000236754"/>
    </source>
</evidence>
<sequence>MRKSKDEENKARKAAQSDRRETERGAHEADETKDRNDERFIEEDDHAMESLKRDDRP</sequence>
<gene>
    <name evidence="2" type="ORF">SAMN05216223_1064</name>
</gene>
<organism evidence="2 3">
    <name type="scientific">Actinacidiphila yanglinensis</name>
    <dbReference type="NCBI Taxonomy" id="310779"/>
    <lineage>
        <taxon>Bacteria</taxon>
        <taxon>Bacillati</taxon>
        <taxon>Actinomycetota</taxon>
        <taxon>Actinomycetes</taxon>
        <taxon>Kitasatosporales</taxon>
        <taxon>Streptomycetaceae</taxon>
        <taxon>Actinacidiphila</taxon>
    </lineage>
</organism>
<keyword evidence="3" id="KW-1185">Reference proteome</keyword>
<evidence type="ECO:0000313" key="2">
    <source>
        <dbReference type="EMBL" id="SEG52483.1"/>
    </source>
</evidence>
<evidence type="ECO:0000256" key="1">
    <source>
        <dbReference type="SAM" id="MobiDB-lite"/>
    </source>
</evidence>
<name>A0A1H6AUX6_9ACTN</name>
<dbReference type="AlphaFoldDB" id="A0A1H6AUX6"/>
<protein>
    <submittedName>
        <fullName evidence="2">Uncharacterized protein</fullName>
    </submittedName>
</protein>
<dbReference type="EMBL" id="FNVU01000006">
    <property type="protein sequence ID" value="SEG52483.1"/>
    <property type="molecule type" value="Genomic_DNA"/>
</dbReference>
<feature type="compositionally biased region" description="Basic and acidic residues" evidence="1">
    <location>
        <begin position="47"/>
        <end position="57"/>
    </location>
</feature>
<proteinExistence type="predicted"/>
<accession>A0A1H6AUX6</accession>